<dbReference type="EMBL" id="JARBJD010000007">
    <property type="protein sequence ID" value="KAK2963360.1"/>
    <property type="molecule type" value="Genomic_DNA"/>
</dbReference>
<feature type="compositionally biased region" description="Low complexity" evidence="1">
    <location>
        <begin position="3298"/>
        <end position="3308"/>
    </location>
</feature>
<feature type="compositionally biased region" description="Basic and acidic residues" evidence="1">
    <location>
        <begin position="4738"/>
        <end position="4748"/>
    </location>
</feature>
<evidence type="ECO:0000256" key="2">
    <source>
        <dbReference type="SAM" id="Phobius"/>
    </source>
</evidence>
<feature type="domain" description="Cell morphogenesis protein N-terminal" evidence="3">
    <location>
        <begin position="100"/>
        <end position="397"/>
    </location>
</feature>
<feature type="region of interest" description="Disordered" evidence="1">
    <location>
        <begin position="2782"/>
        <end position="2824"/>
    </location>
</feature>
<keyword evidence="2" id="KW-0472">Membrane</keyword>
<proteinExistence type="predicted"/>
<feature type="compositionally biased region" description="Basic and acidic residues" evidence="1">
    <location>
        <begin position="3287"/>
        <end position="3296"/>
    </location>
</feature>
<dbReference type="SUPFAM" id="SSF48371">
    <property type="entry name" value="ARM repeat"/>
    <property type="match status" value="1"/>
</dbReference>
<dbReference type="Proteomes" id="UP001281761">
    <property type="component" value="Unassembled WGS sequence"/>
</dbReference>
<evidence type="ECO:0000313" key="4">
    <source>
        <dbReference type="EMBL" id="KAK2963360.1"/>
    </source>
</evidence>
<feature type="compositionally biased region" description="Basic and acidic residues" evidence="1">
    <location>
        <begin position="4757"/>
        <end position="4766"/>
    </location>
</feature>
<keyword evidence="2" id="KW-0812">Transmembrane</keyword>
<feature type="compositionally biased region" description="Low complexity" evidence="1">
    <location>
        <begin position="4539"/>
        <end position="4561"/>
    </location>
</feature>
<feature type="transmembrane region" description="Helical" evidence="2">
    <location>
        <begin position="3748"/>
        <end position="3771"/>
    </location>
</feature>
<organism evidence="4 5">
    <name type="scientific">Blattamonas nauphoetae</name>
    <dbReference type="NCBI Taxonomy" id="2049346"/>
    <lineage>
        <taxon>Eukaryota</taxon>
        <taxon>Metamonada</taxon>
        <taxon>Preaxostyla</taxon>
        <taxon>Oxymonadida</taxon>
        <taxon>Blattamonas</taxon>
    </lineage>
</organism>
<evidence type="ECO:0000259" key="3">
    <source>
        <dbReference type="Pfam" id="PF14222"/>
    </source>
</evidence>
<feature type="region of interest" description="Disordered" evidence="1">
    <location>
        <begin position="4539"/>
        <end position="4575"/>
    </location>
</feature>
<dbReference type="PANTHER" id="PTHR12295:SF30">
    <property type="entry name" value="PROTEIN FURRY"/>
    <property type="match status" value="1"/>
</dbReference>
<feature type="compositionally biased region" description="Pro residues" evidence="1">
    <location>
        <begin position="3014"/>
        <end position="3023"/>
    </location>
</feature>
<dbReference type="InterPro" id="IPR025614">
    <property type="entry name" value="Cell_morpho_N"/>
</dbReference>
<keyword evidence="2" id="KW-1133">Transmembrane helix</keyword>
<feature type="compositionally biased region" description="Polar residues" evidence="1">
    <location>
        <begin position="4564"/>
        <end position="4575"/>
    </location>
</feature>
<feature type="region of interest" description="Disordered" evidence="1">
    <location>
        <begin position="4267"/>
        <end position="4299"/>
    </location>
</feature>
<dbReference type="PANTHER" id="PTHR12295">
    <property type="entry name" value="FURRY-RELATED"/>
    <property type="match status" value="1"/>
</dbReference>
<feature type="compositionally biased region" description="Polar residues" evidence="1">
    <location>
        <begin position="4275"/>
        <end position="4292"/>
    </location>
</feature>
<protein>
    <submittedName>
        <fullName evidence="4">Cell morphogenesis N-terminal</fullName>
    </submittedName>
</protein>
<feature type="region of interest" description="Disordered" evidence="1">
    <location>
        <begin position="4720"/>
        <end position="4885"/>
    </location>
</feature>
<gene>
    <name evidence="4" type="ORF">BLNAU_1894</name>
</gene>
<feature type="compositionally biased region" description="Basic and acidic residues" evidence="1">
    <location>
        <begin position="4794"/>
        <end position="4803"/>
    </location>
</feature>
<dbReference type="Pfam" id="PF14222">
    <property type="entry name" value="MOR2-PAG1_N"/>
    <property type="match status" value="1"/>
</dbReference>
<name>A0ABQ9YHZ4_9EUKA</name>
<accession>A0ABQ9YHZ4</accession>
<evidence type="ECO:0000313" key="5">
    <source>
        <dbReference type="Proteomes" id="UP001281761"/>
    </source>
</evidence>
<evidence type="ECO:0000256" key="1">
    <source>
        <dbReference type="SAM" id="MobiDB-lite"/>
    </source>
</evidence>
<feature type="compositionally biased region" description="Acidic residues" evidence="1">
    <location>
        <begin position="4814"/>
        <end position="4844"/>
    </location>
</feature>
<dbReference type="InterPro" id="IPR016024">
    <property type="entry name" value="ARM-type_fold"/>
</dbReference>
<feature type="region of interest" description="Disordered" evidence="1">
    <location>
        <begin position="1516"/>
        <end position="1539"/>
    </location>
</feature>
<comment type="caution">
    <text evidence="4">The sequence shown here is derived from an EMBL/GenBank/DDBJ whole genome shotgun (WGS) entry which is preliminary data.</text>
</comment>
<reference evidence="4 5" key="1">
    <citation type="journal article" date="2022" name="bioRxiv">
        <title>Genomics of Preaxostyla Flagellates Illuminates Evolutionary Transitions and the Path Towards Mitochondrial Loss.</title>
        <authorList>
            <person name="Novak L.V.F."/>
            <person name="Treitli S.C."/>
            <person name="Pyrih J."/>
            <person name="Halakuc P."/>
            <person name="Pipaliya S.V."/>
            <person name="Vacek V."/>
            <person name="Brzon O."/>
            <person name="Soukal P."/>
            <person name="Eme L."/>
            <person name="Dacks J.B."/>
            <person name="Karnkowska A."/>
            <person name="Elias M."/>
            <person name="Hampl V."/>
        </authorList>
    </citation>
    <scope>NUCLEOTIDE SEQUENCE [LARGE SCALE GENOMIC DNA]</scope>
    <source>
        <strain evidence="4">NAU3</strain>
        <tissue evidence="4">Gut</tissue>
    </source>
</reference>
<keyword evidence="5" id="KW-1185">Reference proteome</keyword>
<feature type="region of interest" description="Disordered" evidence="1">
    <location>
        <begin position="2996"/>
        <end position="3032"/>
    </location>
</feature>
<feature type="region of interest" description="Disordered" evidence="1">
    <location>
        <begin position="3287"/>
        <end position="3308"/>
    </location>
</feature>
<feature type="compositionally biased region" description="Polar residues" evidence="1">
    <location>
        <begin position="2805"/>
        <end position="2816"/>
    </location>
</feature>
<dbReference type="InterPro" id="IPR039867">
    <property type="entry name" value="Furry/Tao3/Mor2"/>
</dbReference>
<sequence length="4885" mass="544086">MITSSSQAKDIVSPATLASQIAYDLLRHFERHVRSRVEKFSRLTTVLPGSNYLRETAIQLSLDYCFYMALEAILRTCDSTSLSRVDLMQLDRFFLNTCEAFAKFNYSKKGHVEYYISHLALHEQFARVLGSYNRHSPLIVGDLLRRQIDDIRRSNYMHTSLYLLNLTFIHFSLETQEDIMHSVRHLSLLHDSMKRARDRVTKHTLANVMLHILLPTVYAPRNPDLDYHHWDNGLIDVYQYALHWGRKHKHLTAVIPLCGVILSASKHDLVLVHFLSYFALLAECMKFEYLTIIILDSLIHTIHAFLVRSLEQGNSAFVEQTISLLASLVFHRPINDDHFTIFYVQFILSIACTHLQPATLIILDLLTRNSPFSEHVLIGLSALQALTTTYQKTDLFSFEQKFPTGAPCVIPVFPSPVLPLPSIIHSLEHHRSCAVTFEYASINKNLIQTSHHYFRRQLSYTTDDILTFLHFRPLPVDQETDIVFVNEFKSSNASPETLTLSDYFSSPLNLANHPGHAHQQFRYSIPASVYDSLVYLPPITSALITLHHSRVHKGAFMTELSPPKSTRFLNVLQPSMPFNIQKFTGMLITAPFTRTGSGLTDTTQIDTSKKGIGEMMKSHFTLPLKRTQSEKLSNSNGYIWLTTSHVNDAIDSAISSPHISQQSSLSRHQLIQGSESGISSITLLPHNTSYTPGWLLRAFDQHPLNWDQTEFRAASLPMRIHPLAVIQSFYSNHRQPLPFLSAFYLGTGKAPVLPPTAFDKHTDKTTISTLNKTTPQVFREMAERCEELINDQGSDRHGREAYSFYSSSIPSQSPSTQLNLDATPSVELAKSRSFLLTYPRNNSATISVTNNHVILASFLLTNETQLSDHLTTLRKEIQNLLLNRTHTNPIRASSVGRDKQNGIPSLGLLIQLLSLFKMNRAQSTVFVDTLLTSFIHINPSIQSAAGRTITKLFRRSPPTRPIIMVKLGQHLIGITDSFPQLLVLYLQKMISLVEEWIEIALKGELPHNQFLESISLINSRKRPNQTPSVQSHLNIIDESEDQNLLYTDAFSTHAELLSHLPLHDIESIGLSMFCSTETQIRQLSLHLLESVSSLYRVLCTLSHIPPHPTVWGVIDSQQQIIVNQAVTYADPWSHTPSTSSVSFHDLVVSGSLPPTKSTAFEQLLVRGSVSTCEKGGMGRGVNAGPDCVMAVMMASPRKDEILSEIIGHVASLVDTDCSRSATQAWLLINDRLSLGFTTGSKSFTQLKPEALWKLTCWRHYSAFLLACNPFDHKHEPRQPPSDSKHSHETIITSLNRLFQASNDFQHRAAVTSLHNLHRSLIPLFLDQFDSYLSEPLNPKLAEDYAFHVRNICTTTSLVISLLKQHPQILIERDHRTTVEKFTGFFSRVELLIIGWIQCQNTPLPCLQFIQRWTAYFVMATNLLIFTQMTFQHALSSGSLLDVSNIGSNARSPTLTENVNEKPTSLEYGMFDSMSLNSTCCTPPLSCFIPNSPSPAILASPFTPRSQNRGLSGISLVQSAAPPAPPLPPTEEHSPTSQMSKVLSILNPGQSKENPPLLTSSVVGPIHYLTSPLPQPPESMERMALELFQTTLDSVVVGTQEMDSDGTVIPIHNNIIFPFLRSQGLSKLLSGAQRVGKKATLVTAHMPTLPDSLKQALIFPSGSGTEYSIQSPLYNNQISSSFPSALVVSQLVNLTRRDVKGSRVGHTHNGFIEQPLSNISDIADGLPFLPSSDNGDTSLDPSVEVGVNMYGLPNVLTTNPELLYPHQSQSDLAKQRDFLSSLTRADNPASRMYANAVLSIPSQLTLTCYILNGITTHFDLATDLDVATLAFKDGPEAVAQTIVSSSILPPIDASGDQPFSPAHRFRLFCMFMLFPNAFGTFPELKDSIQAIVMQSEERTVYNALFAHLLLNFNELCVSVSAQLLDGPLFHDKAFISTKAEFSSLQHHRNERVDEADLFKPRDLPGSPIEPLVTRTAQNRTKLNNPLSVVSLSTEDSVFLSVYNSSDMKEEQTIESELKYTISRTLANLSIVSKNKTSLQFSPLNHLYPLIGATMPPFSVVAWFSSLPSRTLPHYYSHQLPPHLSISSSKSVPQSWNPSTITSTTVSSQSLSELSQPVSLFQRYQGNLYTAAGLISSHHGEFTSDSDIASLKPGFYHGSLFIQSNDQFMNQNLHYTTPAPPIVHVTPPFQFLLPIVHQANSYSMIPFTDKLAKTQPFPASLPRLLNAIVGANQFDPTLAGAIDRISLMSRHSLFLFLEEKESLADRVPKQRSYRSSFPGARIPPTAAGGGMAIRYQRVMPEMPMTSQHVERINNQDGSITNNFTLNSQLATSHSSSVDSLQFYPGLRAGHSTESPDRPSTHPIHFTHTLHNTMVTQMDDPLLPPVAEVFPSMTLEAQPLGVSEEVVTHLLSQVPNSLSKNLTDMNGGIVLWWINKCFSSPFESTRRQGSIALKNVLSANPQRSSVSVNQCFSRSVSDGIDEAHFEVLYDLYWEDKLEVPPPTLIILSLYLLTHSNPTTRLAAARMSASLFRRYVTDIQGLKEDMNPRDVAITDLCESLELSLNNPSDLLPDLQLLQRSVMETYALLHPEMSPLFVRTLVQQFSTVPTVHGLKTLFNLLIPHTRNVNFDSPFMYPMLKSLIDLTFEHISTCREMLEEVWTTLCEDAAVVEALVSLLYLCLSQDSFDLGSTPNQSKGLSYREPYFLPVILSSISNRSNFPKVLDQQSPFQSPIGGTSPGQNFTFKFDSADGEKNWRHSIHHHYYAKSTQSTLSMAASKLGTSQLLSHPRSVSEFNPSLPPLITDKGNESETIPTTQSEQPKPQRAPHNWSTLKPPPSLTLSVNSFSPLSLQAAASTPPFSSYLFRTQTDLNRVQQPNPSPNATTPGHFTDPAYNSLFASISFIIIVCSKFHPELVCRVYYEWAQHPSQVVSRYMSEQLKKTQTRVKKKNNVDSLLGFVNSSENYLTRHILMIDMGKLLRGIGIPFNPSYVENSTTLASESLGSTGIESGKGSDHFPSPLTPDSPTHPGPTMSRSGPTKLRVSALSVDIQNEKDQHESDMKTIEVILATFVHSLSTATMATLRTSPSAIIIAQSIPLQAIVLFHYIFNDITNTTTIENFSVFNYFPDTIELRLNLLGVKGISYISWILLRGSSPLEAVTRLFQQILDMPNVHESARVMIRRYFEQTNPMPPSDIPLFLRVEKMMNKMGGRRPKVLHPLINSSSLCYLHGSHIYRTPIPSNSHSILLKASSNPATFSIYSQLYVSFSRALAHRCPPWWPKLMISLKQSLDSTETARHPEVKHLPSPSAQPTQTSSHAIVMTEPDGPPMLNKDGLMMLVAASTQLITSDQLGVVIGLVQSVISRLNVEFLEIASETITNPGGEYRPSHSLTNSFLIVDAVLKYAASRTRNPKVLAKLFSKTKSKLRRTKMFGDYQSWSGRPTRGWSKRIDTLYNKTVHVGSDKHRRFLRKHYVQQKNAFITQAKLKMSDPPVSIKNTIKSIRAAKQDNFTLNIHSVSSEFDISTSQATGRRHLQYDRSSFASLSLEQTQSSDTFDSVISPKRRSPQFIRHRQSASALSRHRGVVPNLNLMDVGRSSSVAFRRVSLPLVEIAVNAKIHRTINIIQAFRALISIFLHSPIHKSYEEVYKHIKAMQIGGYSRPPRPTTHVFLNQLCYYSLQSAILSPSNTLSTVWLSSAAYLPSSTDPAIVVCVAFEMIRSLNFFDLGGVTSFVPTLNFLLNCVKNATPTFLIKFSGLFWVGVSLLFSSFVPIYGAGLAFMSEYISTIIHLLSTSSVFRDAILAQTPTGMLTPYTGLIPLLTRGLFHDETRDAAMTLITLMSTVSPVCNSLIYPYANIDQAGATVSTILLMVPFLAASLESFTAFARLASLSTTTLTSTKNAPTLVDLMRSQSDKLKSDDSRRLDSSTMKFIGSSASSVANLSVTLRRYAQSVAPQFTPELNNHFTTSSELAMDELQKNGPADSVLVWPSNDTDILHNDNIPFNEQRIAVVAQFEKSREIAQTLALACVIHKLPHVAIVLARYARCAYDSSSHFLDAIVQTTVPFIIDTPIETYVTHCLLRLLFGNTDYNLVRALLELFLTMIVTNDVVESRKSPQSDSGNKIQSAIADAFAFSFPDSPMSGYSERTLPLPSRKQTVVNMLIKEYRKKNPPRRSLLLLIHPRFSTLLLSALSKLNDSPLKMESSRLQTALLVFGTDRQLPLVDLGTLEFPPTRPQQFLDLMPYLLDSAITTPCGSVSELPSVMLNCMFTQLTEGLKEDLPLDDPANTQETSPQIPNDPSPATTPFLAPANSGKANTALTTFIGYTMNPTFTATEANRTNEFSYTSDYGATVKGKLNEYFHNLLYNSVDSPSFCQFDKEDEDQSRKDTLSTACLCAMLSTIPSFPNVNSSSQVSSANDSERIALMGLLDGWIGMSSPDTMAQITKDCQQLHSDNDTAAQRQALLNRKQAHYLGSAFSTQCIDGLDLVFTSFAMYQSLGTTVGKMLKEEFGPELVDMGRFVSLMSSSQNRTFHIRHEQTQSSAHLGLLSGLSEGQMETPPSGESSPSAGSPPTKGNPETITLQENNQKLSKMKSLSVADGFRRWFCMYLFNFPGIPSQNLGLIGAEQLKPLDSRSESINASPRPLSHQGIHTLNWQTFDEMLNAHGVKSFPARVEKRLQKQMGVAWDEYIMRAWKAVDVLVEYPLTEALVLFTDLPDMSTMNVTGEIDPELYKEKKKESDAEIEIQMPSFHERSDSRSSDDNDEESGEESVRSFRSDELMLTPVAQSLQGDEPFKMFPISPSGSKLSHESPKVDNEEQNLFHFGDREEESQSEWESETESTSEASEETETEEETIEDTPTPLNPQDTTAPIAHDSVQSQDLPILQIPDEPNETSGTI</sequence>